<dbReference type="EMBL" id="WMBE01000002">
    <property type="protein sequence ID" value="MDG0866543.1"/>
    <property type="molecule type" value="Genomic_DNA"/>
</dbReference>
<gene>
    <name evidence="2" type="ORF">GKO46_05575</name>
    <name evidence="3" type="ORF">GKO48_13820</name>
</gene>
<dbReference type="RefSeq" id="WP_342824050.1">
    <property type="nucleotide sequence ID" value="NZ_CP046146.1"/>
</dbReference>
<dbReference type="Proteomes" id="UP001321249">
    <property type="component" value="Unassembled WGS sequence"/>
</dbReference>
<sequence>MFDPASLANISKEPDVIAPDGSEIRLLKSPLPESSMVHALLHPGTTTYAVHHLTVEEAWFCIRGEGELWRKDTQGESVLKLATGVSCKITLGTTFQFRAIGDNPLEIAITTTPPWPGDHEAVRTEGKWNPSV</sequence>
<evidence type="ECO:0000313" key="3">
    <source>
        <dbReference type="EMBL" id="WFG40634.1"/>
    </source>
</evidence>
<dbReference type="InterPro" id="IPR011051">
    <property type="entry name" value="RmlC_Cupin_sf"/>
</dbReference>
<evidence type="ECO:0000313" key="5">
    <source>
        <dbReference type="Proteomes" id="UP001321249"/>
    </source>
</evidence>
<dbReference type="AlphaFoldDB" id="A0AAJ5ZIJ0"/>
<dbReference type="InterPro" id="IPR014710">
    <property type="entry name" value="RmlC-like_jellyroll"/>
</dbReference>
<feature type="region of interest" description="Disordered" evidence="1">
    <location>
        <begin position="112"/>
        <end position="132"/>
    </location>
</feature>
<name>A0AAJ5ZIJ0_9CHLR</name>
<reference evidence="4 5" key="1">
    <citation type="submission" date="2019-11" db="EMBL/GenBank/DDBJ databases">
        <authorList>
            <person name="Cho J.-C."/>
        </authorList>
    </citation>
    <scope>NUCLEOTIDE SEQUENCE [LARGE SCALE GENOMIC DNA]</scope>
    <source>
        <strain evidence="3 4">JH1073</strain>
        <strain evidence="2 5">JH702</strain>
    </source>
</reference>
<proteinExistence type="predicted"/>
<dbReference type="EMBL" id="CP046147">
    <property type="protein sequence ID" value="WFG40634.1"/>
    <property type="molecule type" value="Genomic_DNA"/>
</dbReference>
<evidence type="ECO:0000313" key="2">
    <source>
        <dbReference type="EMBL" id="MDG0866543.1"/>
    </source>
</evidence>
<protein>
    <submittedName>
        <fullName evidence="3">Cupin domain-containing protein</fullName>
    </submittedName>
</protein>
<evidence type="ECO:0000313" key="4">
    <source>
        <dbReference type="Proteomes" id="UP001219901"/>
    </source>
</evidence>
<dbReference type="Proteomes" id="UP001219901">
    <property type="component" value="Chromosome"/>
</dbReference>
<keyword evidence="4" id="KW-1185">Reference proteome</keyword>
<reference evidence="4" key="3">
    <citation type="submission" date="2023-06" db="EMBL/GenBank/DDBJ databases">
        <title>Pangenomics reveal diversification of enzyme families and niche specialization in globally abundant SAR202 bacteria.</title>
        <authorList>
            <person name="Saw J.H.W."/>
        </authorList>
    </citation>
    <scope>NUCLEOTIDE SEQUENCE [LARGE SCALE GENOMIC DNA]</scope>
    <source>
        <strain evidence="4">JH1073</strain>
    </source>
</reference>
<evidence type="ECO:0000256" key="1">
    <source>
        <dbReference type="SAM" id="MobiDB-lite"/>
    </source>
</evidence>
<dbReference type="Gene3D" id="2.60.120.10">
    <property type="entry name" value="Jelly Rolls"/>
    <property type="match status" value="1"/>
</dbReference>
<accession>A0AAJ5ZIJ0</accession>
<feature type="compositionally biased region" description="Basic and acidic residues" evidence="1">
    <location>
        <begin position="117"/>
        <end position="126"/>
    </location>
</feature>
<organism evidence="3 4">
    <name type="scientific">Candidatus Lucifugimonas marina</name>
    <dbReference type="NCBI Taxonomy" id="3038979"/>
    <lineage>
        <taxon>Bacteria</taxon>
        <taxon>Bacillati</taxon>
        <taxon>Chloroflexota</taxon>
        <taxon>Dehalococcoidia</taxon>
        <taxon>SAR202 cluster</taxon>
        <taxon>Candidatus Lucifugimonadales</taxon>
        <taxon>Candidatus Lucifugimonadaceae</taxon>
        <taxon>Candidatus Lucifugimonas</taxon>
    </lineage>
</organism>
<reference evidence="3" key="2">
    <citation type="journal article" date="2023" name="Nat. Commun.">
        <title>Cultivation of marine bacteria of the SAR202 clade.</title>
        <authorList>
            <person name="Lim Y."/>
            <person name="Seo J.H."/>
            <person name="Giovannoni S.J."/>
            <person name="Kang I."/>
            <person name="Cho J.C."/>
        </authorList>
    </citation>
    <scope>NUCLEOTIDE SEQUENCE</scope>
    <source>
        <strain evidence="3">JH1073</strain>
    </source>
</reference>
<dbReference type="SUPFAM" id="SSF51182">
    <property type="entry name" value="RmlC-like cupins"/>
    <property type="match status" value="1"/>
</dbReference>